<evidence type="ECO:0008006" key="3">
    <source>
        <dbReference type="Google" id="ProtNLM"/>
    </source>
</evidence>
<evidence type="ECO:0000313" key="2">
    <source>
        <dbReference type="Proteomes" id="UP000186609"/>
    </source>
</evidence>
<dbReference type="STRING" id="1842727.RD110_16555"/>
<dbReference type="AlphaFoldDB" id="A0A1P8JXX0"/>
<protein>
    <recommendedName>
        <fullName evidence="3">Cell division protein FtsI</fullName>
    </recommendedName>
</protein>
<accession>A0A1P8JXX0</accession>
<dbReference type="KEGG" id="rhy:RD110_16555"/>
<sequence>MMVLSLSGCSIISPAPLWEAAKGAATVATGSLSIATPDASNTVYHLHPTFKEVCIEYNPQAEVPDMVPVLQRALRDHGVESRVYDRFAVPPDCDVWLRYVAEVEWAVPVFEDQYKLNVSAVSLKLQRAGGVVLSSSDYRNNNFMGRGKWASTSDKLKPVVSALLTGFQ</sequence>
<keyword evidence="2" id="KW-1185">Reference proteome</keyword>
<proteinExistence type="predicted"/>
<evidence type="ECO:0000313" key="1">
    <source>
        <dbReference type="EMBL" id="APW38610.1"/>
    </source>
</evidence>
<reference evidence="1 2" key="1">
    <citation type="submission" date="2017-01" db="EMBL/GenBank/DDBJ databases">
        <authorList>
            <person name="Mah S.A."/>
            <person name="Swanson W.J."/>
            <person name="Moy G.W."/>
            <person name="Vacquier V.D."/>
        </authorList>
    </citation>
    <scope>NUCLEOTIDE SEQUENCE [LARGE SCALE GENOMIC DNA]</scope>
    <source>
        <strain evidence="1 2">DCY110</strain>
    </source>
</reference>
<dbReference type="EMBL" id="CP019236">
    <property type="protein sequence ID" value="APW38610.1"/>
    <property type="molecule type" value="Genomic_DNA"/>
</dbReference>
<gene>
    <name evidence="1" type="ORF">RD110_16555</name>
</gene>
<name>A0A1P8JXX0_9BURK</name>
<dbReference type="Proteomes" id="UP000186609">
    <property type="component" value="Chromosome"/>
</dbReference>
<organism evidence="1 2">
    <name type="scientific">Rhodoferax koreensis</name>
    <dbReference type="NCBI Taxonomy" id="1842727"/>
    <lineage>
        <taxon>Bacteria</taxon>
        <taxon>Pseudomonadati</taxon>
        <taxon>Pseudomonadota</taxon>
        <taxon>Betaproteobacteria</taxon>
        <taxon>Burkholderiales</taxon>
        <taxon>Comamonadaceae</taxon>
        <taxon>Rhodoferax</taxon>
    </lineage>
</organism>